<keyword evidence="3" id="KW-1185">Reference proteome</keyword>
<gene>
    <name evidence="2" type="ORF">L9F63_022765</name>
</gene>
<keyword evidence="1" id="KW-0812">Transmembrane</keyword>
<dbReference type="AlphaFoldDB" id="A0AAD7ZM52"/>
<comment type="caution">
    <text evidence="2">The sequence shown here is derived from an EMBL/GenBank/DDBJ whole genome shotgun (WGS) entry which is preliminary data.</text>
</comment>
<reference evidence="2" key="1">
    <citation type="journal article" date="2023" name="IScience">
        <title>Live-bearing cockroach genome reveals convergent evolutionary mechanisms linked to viviparity in insects and beyond.</title>
        <authorList>
            <person name="Fouks B."/>
            <person name="Harrison M.C."/>
            <person name="Mikhailova A.A."/>
            <person name="Marchal E."/>
            <person name="English S."/>
            <person name="Carruthers M."/>
            <person name="Jennings E.C."/>
            <person name="Chiamaka E.L."/>
            <person name="Frigard R.A."/>
            <person name="Pippel M."/>
            <person name="Attardo G.M."/>
            <person name="Benoit J.B."/>
            <person name="Bornberg-Bauer E."/>
            <person name="Tobe S.S."/>
        </authorList>
    </citation>
    <scope>NUCLEOTIDE SEQUENCE</scope>
    <source>
        <strain evidence="2">Stay&amp;Tobe</strain>
    </source>
</reference>
<protein>
    <submittedName>
        <fullName evidence="2">Uncharacterized protein</fullName>
    </submittedName>
</protein>
<feature type="transmembrane region" description="Helical" evidence="1">
    <location>
        <begin position="36"/>
        <end position="56"/>
    </location>
</feature>
<evidence type="ECO:0000256" key="1">
    <source>
        <dbReference type="SAM" id="Phobius"/>
    </source>
</evidence>
<evidence type="ECO:0000313" key="2">
    <source>
        <dbReference type="EMBL" id="KAJ9582886.1"/>
    </source>
</evidence>
<evidence type="ECO:0000313" key="3">
    <source>
        <dbReference type="Proteomes" id="UP001233999"/>
    </source>
</evidence>
<dbReference type="Proteomes" id="UP001233999">
    <property type="component" value="Unassembled WGS sequence"/>
</dbReference>
<dbReference type="EMBL" id="JASPKZ010007723">
    <property type="protein sequence ID" value="KAJ9582886.1"/>
    <property type="molecule type" value="Genomic_DNA"/>
</dbReference>
<proteinExistence type="predicted"/>
<feature type="non-terminal residue" evidence="2">
    <location>
        <position position="66"/>
    </location>
</feature>
<name>A0AAD7ZM52_DIPPU</name>
<keyword evidence="1" id="KW-1133">Transmembrane helix</keyword>
<accession>A0AAD7ZM52</accession>
<sequence>HMLGMMYGFSLVDMVFIVIITLYTTLDDLRTQDYKWAYLFSTLAPLVICALNLYFICDNGHQLHTQ</sequence>
<feature type="non-terminal residue" evidence="2">
    <location>
        <position position="1"/>
    </location>
</feature>
<keyword evidence="1" id="KW-0472">Membrane</keyword>
<feature type="transmembrane region" description="Helical" evidence="1">
    <location>
        <begin position="6"/>
        <end position="24"/>
    </location>
</feature>
<organism evidence="2 3">
    <name type="scientific">Diploptera punctata</name>
    <name type="common">Pacific beetle cockroach</name>
    <dbReference type="NCBI Taxonomy" id="6984"/>
    <lineage>
        <taxon>Eukaryota</taxon>
        <taxon>Metazoa</taxon>
        <taxon>Ecdysozoa</taxon>
        <taxon>Arthropoda</taxon>
        <taxon>Hexapoda</taxon>
        <taxon>Insecta</taxon>
        <taxon>Pterygota</taxon>
        <taxon>Neoptera</taxon>
        <taxon>Polyneoptera</taxon>
        <taxon>Dictyoptera</taxon>
        <taxon>Blattodea</taxon>
        <taxon>Blaberoidea</taxon>
        <taxon>Blaberidae</taxon>
        <taxon>Diplopterinae</taxon>
        <taxon>Diploptera</taxon>
    </lineage>
</organism>
<reference evidence="2" key="2">
    <citation type="submission" date="2023-05" db="EMBL/GenBank/DDBJ databases">
        <authorList>
            <person name="Fouks B."/>
        </authorList>
    </citation>
    <scope>NUCLEOTIDE SEQUENCE</scope>
    <source>
        <strain evidence="2">Stay&amp;Tobe</strain>
        <tissue evidence="2">Testes</tissue>
    </source>
</reference>